<gene>
    <name evidence="2" type="ORF">G7Y85_03465</name>
</gene>
<dbReference type="SUPFAM" id="SSF53098">
    <property type="entry name" value="Ribonuclease H-like"/>
    <property type="match status" value="1"/>
</dbReference>
<reference evidence="2 3" key="1">
    <citation type="journal article" date="2014" name="Int. J. Syst. Evol. Microbiol.">
        <title>Solimonas terrae sp. nov., isolated from soil.</title>
        <authorList>
            <person name="Kim S.J."/>
            <person name="Moon J.Y."/>
            <person name="Weon H.Y."/>
            <person name="Ahn J.H."/>
            <person name="Chen W.M."/>
            <person name="Kwon S.W."/>
        </authorList>
    </citation>
    <scope>NUCLEOTIDE SEQUENCE [LARGE SCALE GENOMIC DNA]</scope>
    <source>
        <strain evidence="2 3">KIS83-12</strain>
    </source>
</reference>
<dbReference type="InterPro" id="IPR024967">
    <property type="entry name" value="DNA-bd_IS481-type"/>
</dbReference>
<evidence type="ECO:0000313" key="2">
    <source>
        <dbReference type="EMBL" id="NGY03810.1"/>
    </source>
</evidence>
<dbReference type="Pfam" id="PF13683">
    <property type="entry name" value="rve_3"/>
    <property type="match status" value="1"/>
</dbReference>
<dbReference type="Gene3D" id="3.30.420.10">
    <property type="entry name" value="Ribonuclease H-like superfamily/Ribonuclease H"/>
    <property type="match status" value="1"/>
</dbReference>
<dbReference type="NCBIfam" id="NF033577">
    <property type="entry name" value="transpos_IS481"/>
    <property type="match status" value="1"/>
</dbReference>
<evidence type="ECO:0000259" key="1">
    <source>
        <dbReference type="PROSITE" id="PS50994"/>
    </source>
</evidence>
<dbReference type="AlphaFoldDB" id="A0A6M2BNB8"/>
<dbReference type="InterPro" id="IPR012337">
    <property type="entry name" value="RNaseH-like_sf"/>
</dbReference>
<dbReference type="InterPro" id="IPR001584">
    <property type="entry name" value="Integrase_cat-core"/>
</dbReference>
<dbReference type="InterPro" id="IPR009057">
    <property type="entry name" value="Homeodomain-like_sf"/>
</dbReference>
<dbReference type="Pfam" id="PF13011">
    <property type="entry name" value="LZ_Tnp_IS481"/>
    <property type="match status" value="1"/>
</dbReference>
<protein>
    <submittedName>
        <fullName evidence="2">IS481 family transposase</fullName>
    </submittedName>
</protein>
<dbReference type="PROSITE" id="PS50994">
    <property type="entry name" value="INTEGRASE"/>
    <property type="match status" value="1"/>
</dbReference>
<dbReference type="Proteomes" id="UP000472676">
    <property type="component" value="Unassembled WGS sequence"/>
</dbReference>
<dbReference type="InterPro" id="IPR047656">
    <property type="entry name" value="IS481-like_transpos"/>
</dbReference>
<accession>A0A6M2BNB8</accession>
<feature type="domain" description="Integrase catalytic" evidence="1">
    <location>
        <begin position="126"/>
        <end position="305"/>
    </location>
</feature>
<dbReference type="GO" id="GO:0003676">
    <property type="term" value="F:nucleic acid binding"/>
    <property type="evidence" value="ECO:0007669"/>
    <property type="project" value="InterPro"/>
</dbReference>
<comment type="caution">
    <text evidence="2">The sequence shown here is derived from an EMBL/GenBank/DDBJ whole genome shotgun (WGS) entry which is preliminary data.</text>
</comment>
<evidence type="ECO:0000313" key="3">
    <source>
        <dbReference type="Proteomes" id="UP000472676"/>
    </source>
</evidence>
<dbReference type="SUPFAM" id="SSF46689">
    <property type="entry name" value="Homeodomain-like"/>
    <property type="match status" value="1"/>
</dbReference>
<dbReference type="InterPro" id="IPR036397">
    <property type="entry name" value="RNaseH_sf"/>
</dbReference>
<name>A0A6M2BNB8_9GAMM</name>
<dbReference type="PANTHER" id="PTHR35004:SF7">
    <property type="entry name" value="INTEGRASE PROTEIN"/>
    <property type="match status" value="1"/>
</dbReference>
<sequence>MNSHENARLTARGRARLVARMGEIGVNAAAAESGVSVRTAYKWRARFEREGDAGLGDRSSRPHRVRSALSAAQQDRVLALRQDRRPIRDIAEALGCPYATVRRCIVRHGLSRLPSVEVRPPVVRYEHERPGEMLHLDTKKLGRIEKLGHRITGNPRDHTRGAGWEVLHLAVDDHSRLAYTEVLADERKDTTTGFLKRALAWFAEHSVTTRRIMTDNGMAYRSQPFADALRQQGIRHIFTKPYTPRTNGKAERFVQTALREWAYAYAYRHSSERTEHLARWQHHYNHHRRHSALGYQPPISRIPLNNVSNLNT</sequence>
<dbReference type="RefSeq" id="WP_166251663.1">
    <property type="nucleotide sequence ID" value="NZ_JAAMOW010000001.1"/>
</dbReference>
<keyword evidence="3" id="KW-1185">Reference proteome</keyword>
<dbReference type="GO" id="GO:0015074">
    <property type="term" value="P:DNA integration"/>
    <property type="evidence" value="ECO:0007669"/>
    <property type="project" value="InterPro"/>
</dbReference>
<proteinExistence type="predicted"/>
<dbReference type="PANTHER" id="PTHR35004">
    <property type="entry name" value="TRANSPOSASE RV3428C-RELATED"/>
    <property type="match status" value="1"/>
</dbReference>
<organism evidence="2 3">
    <name type="scientific">Solimonas terrae</name>
    <dbReference type="NCBI Taxonomy" id="1396819"/>
    <lineage>
        <taxon>Bacteria</taxon>
        <taxon>Pseudomonadati</taxon>
        <taxon>Pseudomonadota</taxon>
        <taxon>Gammaproteobacteria</taxon>
        <taxon>Nevskiales</taxon>
        <taxon>Nevskiaceae</taxon>
        <taxon>Solimonas</taxon>
    </lineage>
</organism>
<dbReference type="EMBL" id="JAAMOW010000001">
    <property type="protein sequence ID" value="NGY03810.1"/>
    <property type="molecule type" value="Genomic_DNA"/>
</dbReference>